<organism evidence="1 2">
    <name type="scientific">Trifolium medium</name>
    <dbReference type="NCBI Taxonomy" id="97028"/>
    <lineage>
        <taxon>Eukaryota</taxon>
        <taxon>Viridiplantae</taxon>
        <taxon>Streptophyta</taxon>
        <taxon>Embryophyta</taxon>
        <taxon>Tracheophyta</taxon>
        <taxon>Spermatophyta</taxon>
        <taxon>Magnoliopsida</taxon>
        <taxon>eudicotyledons</taxon>
        <taxon>Gunneridae</taxon>
        <taxon>Pentapetalae</taxon>
        <taxon>rosids</taxon>
        <taxon>fabids</taxon>
        <taxon>Fabales</taxon>
        <taxon>Fabaceae</taxon>
        <taxon>Papilionoideae</taxon>
        <taxon>50 kb inversion clade</taxon>
        <taxon>NPAAA clade</taxon>
        <taxon>Hologalegina</taxon>
        <taxon>IRL clade</taxon>
        <taxon>Trifolieae</taxon>
        <taxon>Trifolium</taxon>
    </lineage>
</organism>
<sequence>MVTYFVCIVWQSEGNDTLGLRRCENEDSARRATMREGGRCEEHDGSVMREEEYDVAM</sequence>
<comment type="caution">
    <text evidence="1">The sequence shown here is derived from an EMBL/GenBank/DDBJ whole genome shotgun (WGS) entry which is preliminary data.</text>
</comment>
<keyword evidence="2" id="KW-1185">Reference proteome</keyword>
<proteinExistence type="predicted"/>
<accession>A0A392Q7V4</accession>
<name>A0A392Q7V4_9FABA</name>
<dbReference type="Proteomes" id="UP000265520">
    <property type="component" value="Unassembled WGS sequence"/>
</dbReference>
<dbReference type="EMBL" id="LXQA010117459">
    <property type="protein sequence ID" value="MCI19972.1"/>
    <property type="molecule type" value="Genomic_DNA"/>
</dbReference>
<evidence type="ECO:0000313" key="1">
    <source>
        <dbReference type="EMBL" id="MCI19972.1"/>
    </source>
</evidence>
<reference evidence="1 2" key="1">
    <citation type="journal article" date="2018" name="Front. Plant Sci.">
        <title>Red Clover (Trifolium pratense) and Zigzag Clover (T. medium) - A Picture of Genomic Similarities and Differences.</title>
        <authorList>
            <person name="Dluhosova J."/>
            <person name="Istvanek J."/>
            <person name="Nedelnik J."/>
            <person name="Repkova J."/>
        </authorList>
    </citation>
    <scope>NUCLEOTIDE SEQUENCE [LARGE SCALE GENOMIC DNA]</scope>
    <source>
        <strain evidence="2">cv. 10/8</strain>
        <tissue evidence="1">Leaf</tissue>
    </source>
</reference>
<protein>
    <submittedName>
        <fullName evidence="1">Uncharacterized protein</fullName>
    </submittedName>
</protein>
<dbReference type="AlphaFoldDB" id="A0A392Q7V4"/>
<evidence type="ECO:0000313" key="2">
    <source>
        <dbReference type="Proteomes" id="UP000265520"/>
    </source>
</evidence>